<dbReference type="AlphaFoldDB" id="A0A1H8VXJ2"/>
<evidence type="ECO:0000313" key="1">
    <source>
        <dbReference type="EMBL" id="SEP20119.1"/>
    </source>
</evidence>
<proteinExistence type="predicted"/>
<evidence type="ECO:0000313" key="2">
    <source>
        <dbReference type="Proteomes" id="UP000199615"/>
    </source>
</evidence>
<dbReference type="NCBIfam" id="TIGR01560">
    <property type="entry name" value="put_DNA_pack"/>
    <property type="match status" value="1"/>
</dbReference>
<dbReference type="EMBL" id="FODT01000010">
    <property type="protein sequence ID" value="SEP20119.1"/>
    <property type="molecule type" value="Genomic_DNA"/>
</dbReference>
<sequence>MAIVTLEEVKAQLNQTLDVDDELIERKICAAQCHIEQLLGFKISDQYTPTKIPAPLKECVCQLAAHWYENREAVLVGVNAQSLPIGVADIVNEFRNWSWAG</sequence>
<dbReference type="Gene3D" id="1.10.3230.30">
    <property type="entry name" value="Phage gp6-like head-tail connector protein"/>
    <property type="match status" value="1"/>
</dbReference>
<protein>
    <recommendedName>
        <fullName evidence="3">Phage gp6-like head-tail connector protein</fullName>
    </recommendedName>
</protein>
<accession>A0A1H8VXJ2</accession>
<dbReference type="CDD" id="cd08054">
    <property type="entry name" value="gp6"/>
    <property type="match status" value="1"/>
</dbReference>
<dbReference type="RefSeq" id="WP_092685644.1">
    <property type="nucleotide sequence ID" value="NZ_FODT01000010.1"/>
</dbReference>
<organism evidence="1 2">
    <name type="scientific">Rhodopseudomonas pseudopalustris</name>
    <dbReference type="NCBI Taxonomy" id="1513892"/>
    <lineage>
        <taxon>Bacteria</taxon>
        <taxon>Pseudomonadati</taxon>
        <taxon>Pseudomonadota</taxon>
        <taxon>Alphaproteobacteria</taxon>
        <taxon>Hyphomicrobiales</taxon>
        <taxon>Nitrobacteraceae</taxon>
        <taxon>Rhodopseudomonas</taxon>
    </lineage>
</organism>
<name>A0A1H8VXJ2_9BRAD</name>
<evidence type="ECO:0008006" key="3">
    <source>
        <dbReference type="Google" id="ProtNLM"/>
    </source>
</evidence>
<dbReference type="Proteomes" id="UP000199615">
    <property type="component" value="Unassembled WGS sequence"/>
</dbReference>
<reference evidence="2" key="1">
    <citation type="submission" date="2016-10" db="EMBL/GenBank/DDBJ databases">
        <authorList>
            <person name="Varghese N."/>
            <person name="Submissions S."/>
        </authorList>
    </citation>
    <scope>NUCLEOTIDE SEQUENCE [LARGE SCALE GENOMIC DNA]</scope>
    <source>
        <strain evidence="2">DSM 123</strain>
    </source>
</reference>
<dbReference type="InterPro" id="IPR021146">
    <property type="entry name" value="Phage_gp6-like_head-tail"/>
</dbReference>
<dbReference type="Pfam" id="PF05135">
    <property type="entry name" value="Phage_connect_1"/>
    <property type="match status" value="1"/>
</dbReference>
<dbReference type="OrthoDB" id="7307102at2"/>
<dbReference type="InterPro" id="IPR006450">
    <property type="entry name" value="Phage_HK97_gp6-like"/>
</dbReference>
<keyword evidence="2" id="KW-1185">Reference proteome</keyword>
<gene>
    <name evidence="1" type="ORF">SAMN05444123_11024</name>
</gene>